<dbReference type="SUPFAM" id="SSF48452">
    <property type="entry name" value="TPR-like"/>
    <property type="match status" value="1"/>
</dbReference>
<sequence>MEEKELLQDLLSENAQLRQTATKALWDLWFSQAGEKAESRIRAGTKQIDRGQYELAQQEFENLVMDYPKFAEAHNKLATVLYMQKKYVQSIRECEMTLEMNPNHFGAWNGLGLCHYKLAHYQKAIESFNTALTLQPYADFNKVYIAKCRGQLN</sequence>
<dbReference type="AlphaFoldDB" id="A0A381P480"/>
<dbReference type="InterPro" id="IPR050498">
    <property type="entry name" value="Ycf3"/>
</dbReference>
<dbReference type="Gene3D" id="1.25.40.10">
    <property type="entry name" value="Tetratricopeptide repeat domain"/>
    <property type="match status" value="1"/>
</dbReference>
<keyword evidence="1" id="KW-0677">Repeat</keyword>
<dbReference type="PROSITE" id="PS50005">
    <property type="entry name" value="TPR"/>
    <property type="match status" value="1"/>
</dbReference>
<proteinExistence type="predicted"/>
<dbReference type="Pfam" id="PF13432">
    <property type="entry name" value="TPR_16"/>
    <property type="match status" value="1"/>
</dbReference>
<organism evidence="3">
    <name type="scientific">marine metagenome</name>
    <dbReference type="NCBI Taxonomy" id="408172"/>
    <lineage>
        <taxon>unclassified sequences</taxon>
        <taxon>metagenomes</taxon>
        <taxon>ecological metagenomes</taxon>
    </lineage>
</organism>
<name>A0A381P480_9ZZZZ</name>
<dbReference type="PANTHER" id="PTHR44858">
    <property type="entry name" value="TETRATRICOPEPTIDE REPEAT PROTEIN 6"/>
    <property type="match status" value="1"/>
</dbReference>
<gene>
    <name evidence="3" type="ORF">METZ01_LOCUS14596</name>
</gene>
<evidence type="ECO:0000256" key="2">
    <source>
        <dbReference type="ARBA" id="ARBA00022803"/>
    </source>
</evidence>
<evidence type="ECO:0000256" key="1">
    <source>
        <dbReference type="ARBA" id="ARBA00022737"/>
    </source>
</evidence>
<dbReference type="InterPro" id="IPR019734">
    <property type="entry name" value="TPR_rpt"/>
</dbReference>
<keyword evidence="2" id="KW-0802">TPR repeat</keyword>
<dbReference type="Pfam" id="PF00515">
    <property type="entry name" value="TPR_1"/>
    <property type="match status" value="1"/>
</dbReference>
<dbReference type="SMART" id="SM00028">
    <property type="entry name" value="TPR"/>
    <property type="match status" value="2"/>
</dbReference>
<reference evidence="3" key="1">
    <citation type="submission" date="2018-05" db="EMBL/GenBank/DDBJ databases">
        <authorList>
            <person name="Lanie J.A."/>
            <person name="Ng W.-L."/>
            <person name="Kazmierczak K.M."/>
            <person name="Andrzejewski T.M."/>
            <person name="Davidsen T.M."/>
            <person name="Wayne K.J."/>
            <person name="Tettelin H."/>
            <person name="Glass J.I."/>
            <person name="Rusch D."/>
            <person name="Podicherti R."/>
            <person name="Tsui H.-C.T."/>
            <person name="Winkler M.E."/>
        </authorList>
    </citation>
    <scope>NUCLEOTIDE SEQUENCE</scope>
</reference>
<dbReference type="PANTHER" id="PTHR44858:SF1">
    <property type="entry name" value="UDP-N-ACETYLGLUCOSAMINE--PEPTIDE N-ACETYLGLUCOSAMINYLTRANSFERASE SPINDLY-RELATED"/>
    <property type="match status" value="1"/>
</dbReference>
<evidence type="ECO:0000313" key="3">
    <source>
        <dbReference type="EMBL" id="SUZ61742.1"/>
    </source>
</evidence>
<accession>A0A381P480</accession>
<protein>
    <submittedName>
        <fullName evidence="3">Uncharacterized protein</fullName>
    </submittedName>
</protein>
<dbReference type="InterPro" id="IPR011990">
    <property type="entry name" value="TPR-like_helical_dom_sf"/>
</dbReference>
<dbReference type="EMBL" id="UINC01000823">
    <property type="protein sequence ID" value="SUZ61742.1"/>
    <property type="molecule type" value="Genomic_DNA"/>
</dbReference>